<feature type="domain" description="Tim44-like" evidence="3">
    <location>
        <begin position="143"/>
        <end position="273"/>
    </location>
</feature>
<dbReference type="AlphaFoldDB" id="A0A0F9VQB3"/>
<proteinExistence type="predicted"/>
<accession>A0A0F9VQB3</accession>
<protein>
    <recommendedName>
        <fullName evidence="3">Tim44-like domain-containing protein</fullName>
    </recommendedName>
</protein>
<organism evidence="4">
    <name type="scientific">marine sediment metagenome</name>
    <dbReference type="NCBI Taxonomy" id="412755"/>
    <lineage>
        <taxon>unclassified sequences</taxon>
        <taxon>metagenomes</taxon>
        <taxon>ecological metagenomes</taxon>
    </lineage>
</organism>
<evidence type="ECO:0000256" key="2">
    <source>
        <dbReference type="SAM" id="Phobius"/>
    </source>
</evidence>
<keyword evidence="2" id="KW-0472">Membrane</keyword>
<evidence type="ECO:0000259" key="3">
    <source>
        <dbReference type="SMART" id="SM00978"/>
    </source>
</evidence>
<gene>
    <name evidence="4" type="ORF">LCGC14_0109950</name>
</gene>
<evidence type="ECO:0000313" key="4">
    <source>
        <dbReference type="EMBL" id="KKO02133.1"/>
    </source>
</evidence>
<dbReference type="SMART" id="SM00978">
    <property type="entry name" value="Tim44"/>
    <property type="match status" value="1"/>
</dbReference>
<dbReference type="PANTHER" id="PTHR41542">
    <property type="entry name" value="BLL5807 PROTEIN"/>
    <property type="match status" value="1"/>
</dbReference>
<keyword evidence="2" id="KW-1133">Transmembrane helix</keyword>
<dbReference type="PANTHER" id="PTHR41542:SF1">
    <property type="entry name" value="BLL5807 PROTEIN"/>
    <property type="match status" value="1"/>
</dbReference>
<dbReference type="EMBL" id="LAZR01000032">
    <property type="protein sequence ID" value="KKO02133.1"/>
    <property type="molecule type" value="Genomic_DNA"/>
</dbReference>
<feature type="transmembrane region" description="Helical" evidence="2">
    <location>
        <begin position="94"/>
        <end position="113"/>
    </location>
</feature>
<reference evidence="4" key="1">
    <citation type="journal article" date="2015" name="Nature">
        <title>Complex archaea that bridge the gap between prokaryotes and eukaryotes.</title>
        <authorList>
            <person name="Spang A."/>
            <person name="Saw J.H."/>
            <person name="Jorgensen S.L."/>
            <person name="Zaremba-Niedzwiedzka K."/>
            <person name="Martijn J."/>
            <person name="Lind A.E."/>
            <person name="van Eijk R."/>
            <person name="Schleper C."/>
            <person name="Guy L."/>
            <person name="Ettema T.J."/>
        </authorList>
    </citation>
    <scope>NUCLEOTIDE SEQUENCE</scope>
</reference>
<dbReference type="InterPro" id="IPR007379">
    <property type="entry name" value="Tim44-like_dom"/>
</dbReference>
<dbReference type="InterPro" id="IPR032710">
    <property type="entry name" value="NTF2-like_dom_sf"/>
</dbReference>
<keyword evidence="2" id="KW-0812">Transmembrane</keyword>
<feature type="transmembrane region" description="Helical" evidence="2">
    <location>
        <begin position="69"/>
        <end position="87"/>
    </location>
</feature>
<feature type="region of interest" description="Disordered" evidence="1">
    <location>
        <begin position="29"/>
        <end position="61"/>
    </location>
</feature>
<dbReference type="SUPFAM" id="SSF54427">
    <property type="entry name" value="NTF2-like"/>
    <property type="match status" value="1"/>
</dbReference>
<feature type="compositionally biased region" description="Low complexity" evidence="1">
    <location>
        <begin position="35"/>
        <end position="61"/>
    </location>
</feature>
<name>A0A0F9VQB3_9ZZZZ</name>
<evidence type="ECO:0000256" key="1">
    <source>
        <dbReference type="SAM" id="MobiDB-lite"/>
    </source>
</evidence>
<comment type="caution">
    <text evidence="4">The sequence shown here is derived from an EMBL/GenBank/DDBJ whole genome shotgun (WGS) entry which is preliminary data.</text>
</comment>
<sequence>MRWLLPFFTVFLMIGISVPDAEARRFGGGKSFGSAPAQRSQPAQRQQEQQAAPRNQAGQAAATSGARRWLGPLAGIAAGGLLAAMLFGDGFQGIQLFDILIVGLIAFVLFKLFSRRQVSQPHAQPAGMGHFPGNAAPPPATEGYSSVRPAKSVPAWFDEERFLGAAEEHFYTLQRNWRDGDTAGMAEYVDPLLLDEMLAARSENPPTPNGFVEQLSLRLDGIEEIAGRAVATVNFTGLDRDAPEHEGTWFDESWRLERAAGENQPWIIHGIRQNL</sequence>